<name>A0A2W2BBE9_9BACT</name>
<dbReference type="EMBL" id="QKTW01000015">
    <property type="protein sequence ID" value="PZF73217.1"/>
    <property type="molecule type" value="Genomic_DNA"/>
</dbReference>
<dbReference type="OrthoDB" id="684224at2"/>
<protein>
    <submittedName>
        <fullName evidence="2">Uncharacterized protein</fullName>
    </submittedName>
</protein>
<dbReference type="AlphaFoldDB" id="A0A2W2BBE9"/>
<feature type="chain" id="PRO_5016035130" evidence="1">
    <location>
        <begin position="22"/>
        <end position="139"/>
    </location>
</feature>
<gene>
    <name evidence="2" type="ORF">DN068_10125</name>
</gene>
<proteinExistence type="predicted"/>
<accession>A0A2W2BBE9</accession>
<keyword evidence="3" id="KW-1185">Reference proteome</keyword>
<dbReference type="PROSITE" id="PS51257">
    <property type="entry name" value="PROKAR_LIPOPROTEIN"/>
    <property type="match status" value="1"/>
</dbReference>
<dbReference type="RefSeq" id="WP_110998794.1">
    <property type="nucleotide sequence ID" value="NZ_QKTW01000015.1"/>
</dbReference>
<evidence type="ECO:0000313" key="2">
    <source>
        <dbReference type="EMBL" id="PZF73217.1"/>
    </source>
</evidence>
<sequence>MKVSFLKQGFLLIVLATGAIACRKNDDNSNPAGKGGNATVITTLAHHQITKNIINGKVYIKYNTQDAPGNGIYDDSAICNIVNTVPTASFDSLKAGNYYLYGTGYDTSIARAVNGGISYSIPDNSTTTYTIQVPVTEGD</sequence>
<evidence type="ECO:0000256" key="1">
    <source>
        <dbReference type="SAM" id="SignalP"/>
    </source>
</evidence>
<evidence type="ECO:0000313" key="3">
    <source>
        <dbReference type="Proteomes" id="UP000248745"/>
    </source>
</evidence>
<keyword evidence="1" id="KW-0732">Signal</keyword>
<reference evidence="2 3" key="1">
    <citation type="submission" date="2018-06" db="EMBL/GenBank/DDBJ databases">
        <title>Mucibacter soli gen. nov., sp. nov., a new member of the family Chitinophagaceae producing mucin.</title>
        <authorList>
            <person name="Kim M.-K."/>
            <person name="Park S."/>
            <person name="Kim T.-S."/>
            <person name="Joung Y."/>
            <person name="Han J.-H."/>
            <person name="Kim S.B."/>
        </authorList>
    </citation>
    <scope>NUCLEOTIDE SEQUENCE [LARGE SCALE GENOMIC DNA]</scope>
    <source>
        <strain evidence="2 3">R1-15</strain>
    </source>
</reference>
<organism evidence="2 3">
    <name type="scientific">Taibaiella soli</name>
    <dbReference type="NCBI Taxonomy" id="1649169"/>
    <lineage>
        <taxon>Bacteria</taxon>
        <taxon>Pseudomonadati</taxon>
        <taxon>Bacteroidota</taxon>
        <taxon>Chitinophagia</taxon>
        <taxon>Chitinophagales</taxon>
        <taxon>Chitinophagaceae</taxon>
        <taxon>Taibaiella</taxon>
    </lineage>
</organism>
<feature type="signal peptide" evidence="1">
    <location>
        <begin position="1"/>
        <end position="21"/>
    </location>
</feature>
<dbReference type="Proteomes" id="UP000248745">
    <property type="component" value="Unassembled WGS sequence"/>
</dbReference>
<comment type="caution">
    <text evidence="2">The sequence shown here is derived from an EMBL/GenBank/DDBJ whole genome shotgun (WGS) entry which is preliminary data.</text>
</comment>